<dbReference type="Gene3D" id="1.10.3210.10">
    <property type="entry name" value="Hypothetical protein af1432"/>
    <property type="match status" value="1"/>
</dbReference>
<evidence type="ECO:0000313" key="3">
    <source>
        <dbReference type="Proteomes" id="UP000028542"/>
    </source>
</evidence>
<name>A0A084JE40_9CLOT</name>
<gene>
    <name evidence="2" type="ORF">IO99_06490</name>
</gene>
<dbReference type="RefSeq" id="WP_035131446.1">
    <property type="nucleotide sequence ID" value="NZ_JPMD01000014.1"/>
</dbReference>
<dbReference type="EMBL" id="JPMD01000014">
    <property type="protein sequence ID" value="KEZ87224.1"/>
    <property type="molecule type" value="Genomic_DNA"/>
</dbReference>
<dbReference type="SUPFAM" id="SSF109604">
    <property type="entry name" value="HD-domain/PDEase-like"/>
    <property type="match status" value="1"/>
</dbReference>
<organism evidence="2 3">
    <name type="scientific">Clostridium sulfidigenes</name>
    <dbReference type="NCBI Taxonomy" id="318464"/>
    <lineage>
        <taxon>Bacteria</taxon>
        <taxon>Bacillati</taxon>
        <taxon>Bacillota</taxon>
        <taxon>Clostridia</taxon>
        <taxon>Eubacteriales</taxon>
        <taxon>Clostridiaceae</taxon>
        <taxon>Clostridium</taxon>
    </lineage>
</organism>
<feature type="domain" description="HD" evidence="1">
    <location>
        <begin position="30"/>
        <end position="126"/>
    </location>
</feature>
<proteinExistence type="predicted"/>
<evidence type="ECO:0000259" key="1">
    <source>
        <dbReference type="Pfam" id="PF01966"/>
    </source>
</evidence>
<dbReference type="GO" id="GO:0016787">
    <property type="term" value="F:hydrolase activity"/>
    <property type="evidence" value="ECO:0007669"/>
    <property type="project" value="UniProtKB-KW"/>
</dbReference>
<dbReference type="STRING" id="318464.IO99_06490"/>
<evidence type="ECO:0000313" key="2">
    <source>
        <dbReference type="EMBL" id="KEZ87224.1"/>
    </source>
</evidence>
<dbReference type="Pfam" id="PF01966">
    <property type="entry name" value="HD"/>
    <property type="match status" value="1"/>
</dbReference>
<comment type="caution">
    <text evidence="2">The sequence shown here is derived from an EMBL/GenBank/DDBJ whole genome shotgun (WGS) entry which is preliminary data.</text>
</comment>
<sequence length="154" mass="17934">MNRIEVLRQYIDEILLNMTDVEERRCAYLHLYGVAQSCTLIALKRGVNAELATMTGMLHDIYTYAKMDTKEHAQKGSIMAREILTSLRITNDYETKLICHAIYVHSNKELVHTEFDEVLKDADVLQHCLYNPLFEIKPHEKNRYKKIKSEFGIG</sequence>
<dbReference type="eggNOG" id="COG1418">
    <property type="taxonomic scope" value="Bacteria"/>
</dbReference>
<dbReference type="AlphaFoldDB" id="A0A084JE40"/>
<keyword evidence="3" id="KW-1185">Reference proteome</keyword>
<protein>
    <submittedName>
        <fullName evidence="2">Metal-dependent phosphohydrolase</fullName>
    </submittedName>
</protein>
<dbReference type="InterPro" id="IPR006674">
    <property type="entry name" value="HD_domain"/>
</dbReference>
<reference evidence="2 3" key="1">
    <citation type="submission" date="2014-07" db="EMBL/GenBank/DDBJ databases">
        <title>Draft genome of Clostridium sulfidigenes 113A isolated from sediments associated with methane hydrate from Krishna Godavari basin.</title>
        <authorList>
            <person name="Honkalas V.S."/>
            <person name="Dabir A.P."/>
            <person name="Arora P."/>
            <person name="Dhakephalkar P.K."/>
        </authorList>
    </citation>
    <scope>NUCLEOTIDE SEQUENCE [LARGE SCALE GENOMIC DNA]</scope>
    <source>
        <strain evidence="2 3">113A</strain>
    </source>
</reference>
<dbReference type="Proteomes" id="UP000028542">
    <property type="component" value="Unassembled WGS sequence"/>
</dbReference>
<accession>A0A084JE40</accession>
<keyword evidence="2" id="KW-0378">Hydrolase</keyword>